<dbReference type="Gene3D" id="3.40.630.30">
    <property type="match status" value="1"/>
</dbReference>
<evidence type="ECO:0000259" key="1">
    <source>
        <dbReference type="PROSITE" id="PS51186"/>
    </source>
</evidence>
<feature type="domain" description="N-acetyltransferase" evidence="1">
    <location>
        <begin position="7"/>
        <end position="165"/>
    </location>
</feature>
<dbReference type="GO" id="GO:0016747">
    <property type="term" value="F:acyltransferase activity, transferring groups other than amino-acyl groups"/>
    <property type="evidence" value="ECO:0007669"/>
    <property type="project" value="InterPro"/>
</dbReference>
<gene>
    <name evidence="2" type="ORF">Vse01_57730</name>
</gene>
<organism evidence="2 3">
    <name type="scientific">Micromonospora sediminimaris</name>
    <dbReference type="NCBI Taxonomy" id="547162"/>
    <lineage>
        <taxon>Bacteria</taxon>
        <taxon>Bacillati</taxon>
        <taxon>Actinomycetota</taxon>
        <taxon>Actinomycetes</taxon>
        <taxon>Micromonosporales</taxon>
        <taxon>Micromonosporaceae</taxon>
        <taxon>Micromonospora</taxon>
    </lineage>
</organism>
<evidence type="ECO:0000313" key="2">
    <source>
        <dbReference type="EMBL" id="GIJ36625.1"/>
    </source>
</evidence>
<reference evidence="2" key="1">
    <citation type="submission" date="2021-01" db="EMBL/GenBank/DDBJ databases">
        <title>Whole genome shotgun sequence of Verrucosispora sediminis NBRC 107745.</title>
        <authorList>
            <person name="Komaki H."/>
            <person name="Tamura T."/>
        </authorList>
    </citation>
    <scope>NUCLEOTIDE SEQUENCE</scope>
    <source>
        <strain evidence="2">NBRC 107745</strain>
    </source>
</reference>
<protein>
    <recommendedName>
        <fullName evidence="1">N-acetyltransferase domain-containing protein</fullName>
    </recommendedName>
</protein>
<keyword evidence="3" id="KW-1185">Reference proteome</keyword>
<evidence type="ECO:0000313" key="3">
    <source>
        <dbReference type="Proteomes" id="UP000607311"/>
    </source>
</evidence>
<dbReference type="Pfam" id="PF00583">
    <property type="entry name" value="Acetyltransf_1"/>
    <property type="match status" value="1"/>
</dbReference>
<dbReference type="SUPFAM" id="SSF55729">
    <property type="entry name" value="Acyl-CoA N-acyltransferases (Nat)"/>
    <property type="match status" value="1"/>
</dbReference>
<dbReference type="Proteomes" id="UP000607311">
    <property type="component" value="Unassembled WGS sequence"/>
</dbReference>
<dbReference type="InterPro" id="IPR000182">
    <property type="entry name" value="GNAT_dom"/>
</dbReference>
<dbReference type="RefSeq" id="WP_093401374.1">
    <property type="nucleotide sequence ID" value="NZ_BOPD01000058.1"/>
</dbReference>
<name>A0A9W5UXN0_9ACTN</name>
<dbReference type="PROSITE" id="PS51186">
    <property type="entry name" value="GNAT"/>
    <property type="match status" value="1"/>
</dbReference>
<accession>A0A9W5UXN0</accession>
<sequence length="169" mass="18246">MGRVETLRVEFLEEADRPAMCRMLEDSGDVALNVLLRYRRPSSLYTTFVAVRGDAIEGMLTGSFDSNVAESGAFESYELPVAPHAFLDRIYVHSAVRHAGVGGALIAAYAAEAAERGCTFVAGTIDVSSDPAARIMFFKRCGFHVVGQENFGARPADLLGGTTGRRRPV</sequence>
<dbReference type="OrthoDB" id="3399674at2"/>
<dbReference type="InterPro" id="IPR016181">
    <property type="entry name" value="Acyl_CoA_acyltransferase"/>
</dbReference>
<dbReference type="AlphaFoldDB" id="A0A9W5UXN0"/>
<proteinExistence type="predicted"/>
<comment type="caution">
    <text evidence="2">The sequence shown here is derived from an EMBL/GenBank/DDBJ whole genome shotgun (WGS) entry which is preliminary data.</text>
</comment>
<dbReference type="EMBL" id="BOPD01000058">
    <property type="protein sequence ID" value="GIJ36625.1"/>
    <property type="molecule type" value="Genomic_DNA"/>
</dbReference>